<evidence type="ECO:0000313" key="2">
    <source>
        <dbReference type="EMBL" id="MCU4752034.1"/>
    </source>
</evidence>
<feature type="domain" description="YprB ribonuclease H-like" evidence="1">
    <location>
        <begin position="16"/>
        <end position="152"/>
    </location>
</feature>
<reference evidence="2 3" key="1">
    <citation type="submission" date="2022-09" db="EMBL/GenBank/DDBJ databases">
        <title>Enrichment on poylsaccharides allowed isolation of novel metabolic and taxonomic groups of Haloarchaea.</title>
        <authorList>
            <person name="Sorokin D.Y."/>
            <person name="Elcheninov A.G."/>
            <person name="Khizhniak T.V."/>
            <person name="Kolganova T.V."/>
            <person name="Kublanov I.V."/>
        </authorList>
    </citation>
    <scope>NUCLEOTIDE SEQUENCE [LARGE SCALE GENOMIC DNA]</scope>
    <source>
        <strain evidence="2 3">AArc-curdl1</strain>
    </source>
</reference>
<dbReference type="Pfam" id="PF13482">
    <property type="entry name" value="RNase_H_2"/>
    <property type="match status" value="1"/>
</dbReference>
<comment type="caution">
    <text evidence="2">The sequence shown here is derived from an EMBL/GenBank/DDBJ whole genome shotgun (WGS) entry which is preliminary data.</text>
</comment>
<sequence>MRYDRDDPGFERVATFDIETTHYKASEGETVSIGIGVHERGAPGEDAAYERYHREEYDEAQLIERGLKRLDELGVDGVVSFNGNDFDLGFLRDRLNLLNRATAIPEIDALETHIDLFADRKAVCNRTGQKWPKLEECLLSYGLDEPETRWNGSPVTNVRFGEELGPAYLQALSNANHDRIEQLRAVIDHYLVTDLEANLAVFYADIGYPFEPAHLGTSRSF</sequence>
<dbReference type="SUPFAM" id="SSF53098">
    <property type="entry name" value="Ribonuclease H-like"/>
    <property type="match status" value="1"/>
</dbReference>
<evidence type="ECO:0000259" key="1">
    <source>
        <dbReference type="Pfam" id="PF13482"/>
    </source>
</evidence>
<protein>
    <submittedName>
        <fullName evidence="2">Ribonuclease H-like domain-containing protein</fullName>
    </submittedName>
</protein>
<keyword evidence="3" id="KW-1185">Reference proteome</keyword>
<dbReference type="InterPro" id="IPR012337">
    <property type="entry name" value="RNaseH-like_sf"/>
</dbReference>
<organism evidence="2 3">
    <name type="scientific">Natronosalvus hydrolyticus</name>
    <dbReference type="NCBI Taxonomy" id="2979988"/>
    <lineage>
        <taxon>Archaea</taxon>
        <taxon>Methanobacteriati</taxon>
        <taxon>Methanobacteriota</taxon>
        <taxon>Stenosarchaea group</taxon>
        <taxon>Halobacteria</taxon>
        <taxon>Halobacteriales</taxon>
        <taxon>Natrialbaceae</taxon>
        <taxon>Natronosalvus</taxon>
    </lineage>
</organism>
<dbReference type="GeneID" id="73530560"/>
<evidence type="ECO:0000313" key="3">
    <source>
        <dbReference type="Proteomes" id="UP001321047"/>
    </source>
</evidence>
<dbReference type="InterPro" id="IPR036397">
    <property type="entry name" value="RNaseH_sf"/>
</dbReference>
<dbReference type="Proteomes" id="UP001321047">
    <property type="component" value="Unassembled WGS sequence"/>
</dbReference>
<proteinExistence type="predicted"/>
<gene>
    <name evidence="2" type="ORF">OB919_08560</name>
</gene>
<dbReference type="AlphaFoldDB" id="A0AAP3E7A9"/>
<accession>A0AAP3E7A9</accession>
<name>A0AAP3E7A9_9EURY</name>
<dbReference type="InterPro" id="IPR038720">
    <property type="entry name" value="YprB_RNase_H-like_dom"/>
</dbReference>
<dbReference type="Gene3D" id="3.30.420.10">
    <property type="entry name" value="Ribonuclease H-like superfamily/Ribonuclease H"/>
    <property type="match status" value="1"/>
</dbReference>
<dbReference type="RefSeq" id="WP_254809993.1">
    <property type="nucleotide sequence ID" value="NZ_JAOPJZ010000005.1"/>
</dbReference>
<dbReference type="EMBL" id="JAOPJZ010000005">
    <property type="protein sequence ID" value="MCU4752034.1"/>
    <property type="molecule type" value="Genomic_DNA"/>
</dbReference>
<dbReference type="GO" id="GO:0003676">
    <property type="term" value="F:nucleic acid binding"/>
    <property type="evidence" value="ECO:0007669"/>
    <property type="project" value="InterPro"/>
</dbReference>